<dbReference type="Proteomes" id="UP000094112">
    <property type="component" value="Unassembled WGS sequence"/>
</dbReference>
<organism evidence="1 2">
    <name type="scientific">Wickerhamomyces anomalus (strain ATCC 58044 / CBS 1984 / NCYC 433 / NRRL Y-366-8)</name>
    <name type="common">Yeast</name>
    <name type="synonym">Hansenula anomala</name>
    <dbReference type="NCBI Taxonomy" id="683960"/>
    <lineage>
        <taxon>Eukaryota</taxon>
        <taxon>Fungi</taxon>
        <taxon>Dikarya</taxon>
        <taxon>Ascomycota</taxon>
        <taxon>Saccharomycotina</taxon>
        <taxon>Saccharomycetes</taxon>
        <taxon>Phaffomycetales</taxon>
        <taxon>Wickerhamomycetaceae</taxon>
        <taxon>Wickerhamomyces</taxon>
    </lineage>
</organism>
<gene>
    <name evidence="1" type="ORF">WICANDRAFT_94178</name>
</gene>
<evidence type="ECO:0000313" key="2">
    <source>
        <dbReference type="Proteomes" id="UP000094112"/>
    </source>
</evidence>
<dbReference type="RefSeq" id="XP_019038409.1">
    <property type="nucleotide sequence ID" value="XM_019186445.1"/>
</dbReference>
<name>A0A1E3P2T2_WICAA</name>
<dbReference type="GeneID" id="30203691"/>
<dbReference type="EMBL" id="KV454211">
    <property type="protein sequence ID" value="ODQ59202.1"/>
    <property type="molecule type" value="Genomic_DNA"/>
</dbReference>
<proteinExistence type="predicted"/>
<reference evidence="1 2" key="1">
    <citation type="journal article" date="2016" name="Proc. Natl. Acad. Sci. U.S.A.">
        <title>Comparative genomics of biotechnologically important yeasts.</title>
        <authorList>
            <person name="Riley R."/>
            <person name="Haridas S."/>
            <person name="Wolfe K.H."/>
            <person name="Lopes M.R."/>
            <person name="Hittinger C.T."/>
            <person name="Goeker M."/>
            <person name="Salamov A.A."/>
            <person name="Wisecaver J.H."/>
            <person name="Long T.M."/>
            <person name="Calvey C.H."/>
            <person name="Aerts A.L."/>
            <person name="Barry K.W."/>
            <person name="Choi C."/>
            <person name="Clum A."/>
            <person name="Coughlan A.Y."/>
            <person name="Deshpande S."/>
            <person name="Douglass A.P."/>
            <person name="Hanson S.J."/>
            <person name="Klenk H.-P."/>
            <person name="LaButti K.M."/>
            <person name="Lapidus A."/>
            <person name="Lindquist E.A."/>
            <person name="Lipzen A.M."/>
            <person name="Meier-Kolthoff J.P."/>
            <person name="Ohm R.A."/>
            <person name="Otillar R.P."/>
            <person name="Pangilinan J.L."/>
            <person name="Peng Y."/>
            <person name="Rokas A."/>
            <person name="Rosa C.A."/>
            <person name="Scheuner C."/>
            <person name="Sibirny A.A."/>
            <person name="Slot J.C."/>
            <person name="Stielow J.B."/>
            <person name="Sun H."/>
            <person name="Kurtzman C.P."/>
            <person name="Blackwell M."/>
            <person name="Grigoriev I.V."/>
            <person name="Jeffries T.W."/>
        </authorList>
    </citation>
    <scope>NUCLEOTIDE SEQUENCE [LARGE SCALE GENOMIC DNA]</scope>
    <source>
        <strain evidence="2">ATCC 58044 / CBS 1984 / NCYC 433 / NRRL Y-366-8</strain>
    </source>
</reference>
<dbReference type="AlphaFoldDB" id="A0A1E3P2T2"/>
<evidence type="ECO:0000313" key="1">
    <source>
        <dbReference type="EMBL" id="ODQ59202.1"/>
    </source>
</evidence>
<keyword evidence="2" id="KW-1185">Reference proteome</keyword>
<feature type="non-terminal residue" evidence="1">
    <location>
        <position position="97"/>
    </location>
</feature>
<accession>A0A1E3P2T2</accession>
<protein>
    <submittedName>
        <fullName evidence="1">Uncharacterized protein</fullName>
    </submittedName>
</protein>
<sequence>MNTTTLTHPHLPIFQIHTLKTPPWLCKKKINLLFRAQWSIPMKIEMASTKSMELYSAINNNLASEKHGQTRTAKETRWSNEEYVSSPNKQLCTYATI</sequence>